<evidence type="ECO:0000313" key="2">
    <source>
        <dbReference type="Proteomes" id="UP001386955"/>
    </source>
</evidence>
<evidence type="ECO:0000313" key="1">
    <source>
        <dbReference type="EMBL" id="KAK7402168.1"/>
    </source>
</evidence>
<accession>A0AAN9SR64</accession>
<dbReference type="PANTHER" id="PTHR46119:SF12">
    <property type="entry name" value="PROTEIN SODIUM POTASSIUM ROOT DEFECTIVE 3"/>
    <property type="match status" value="1"/>
</dbReference>
<comment type="caution">
    <text evidence="1">The sequence shown here is derived from an EMBL/GenBank/DDBJ whole genome shotgun (WGS) entry which is preliminary data.</text>
</comment>
<dbReference type="PANTHER" id="PTHR46119">
    <property type="entry name" value="OS08G0405700 PROTEIN"/>
    <property type="match status" value="1"/>
</dbReference>
<protein>
    <submittedName>
        <fullName evidence="1">Uncharacterized protein</fullName>
    </submittedName>
</protein>
<name>A0AAN9SR64_PSOTE</name>
<dbReference type="Gene3D" id="3.30.70.100">
    <property type="match status" value="1"/>
</dbReference>
<keyword evidence="2" id="KW-1185">Reference proteome</keyword>
<reference evidence="1 2" key="1">
    <citation type="submission" date="2024-01" db="EMBL/GenBank/DDBJ databases">
        <title>The genomes of 5 underutilized Papilionoideae crops provide insights into root nodulation and disease resistanc.</title>
        <authorList>
            <person name="Jiang F."/>
        </authorList>
    </citation>
    <scope>NUCLEOTIDE SEQUENCE [LARGE SCALE GENOMIC DNA]</scope>
    <source>
        <strain evidence="1">DUOXIRENSHENG_FW03</strain>
        <tissue evidence="1">Leaves</tissue>
    </source>
</reference>
<dbReference type="EMBL" id="JAYMYS010000003">
    <property type="protein sequence ID" value="KAK7402168.1"/>
    <property type="molecule type" value="Genomic_DNA"/>
</dbReference>
<dbReference type="AlphaFoldDB" id="A0AAN9SR64"/>
<dbReference type="Proteomes" id="UP001386955">
    <property type="component" value="Unassembled WGS sequence"/>
</dbReference>
<organism evidence="1 2">
    <name type="scientific">Psophocarpus tetragonolobus</name>
    <name type="common">Winged bean</name>
    <name type="synonym">Dolichos tetragonolobus</name>
    <dbReference type="NCBI Taxonomy" id="3891"/>
    <lineage>
        <taxon>Eukaryota</taxon>
        <taxon>Viridiplantae</taxon>
        <taxon>Streptophyta</taxon>
        <taxon>Embryophyta</taxon>
        <taxon>Tracheophyta</taxon>
        <taxon>Spermatophyta</taxon>
        <taxon>Magnoliopsida</taxon>
        <taxon>eudicotyledons</taxon>
        <taxon>Gunneridae</taxon>
        <taxon>Pentapetalae</taxon>
        <taxon>rosids</taxon>
        <taxon>fabids</taxon>
        <taxon>Fabales</taxon>
        <taxon>Fabaceae</taxon>
        <taxon>Papilionoideae</taxon>
        <taxon>50 kb inversion clade</taxon>
        <taxon>NPAAA clade</taxon>
        <taxon>indigoferoid/millettioid clade</taxon>
        <taxon>Phaseoleae</taxon>
        <taxon>Psophocarpus</taxon>
    </lineage>
</organism>
<sequence>MNMLCSSTAVTSSKVHHSMKIVEKPKGTPVLEGKANFVSLVHPFQRLIMKSTDSVDKQNGVTHFNVSSTRYLLTHIPFFNQITPRKTTLQNQVVVLRVPLHCKACKRKVRNYISKMEGQSTYPS</sequence>
<proteinExistence type="predicted"/>
<dbReference type="InterPro" id="IPR044526">
    <property type="entry name" value="NAKR1-3"/>
</dbReference>
<gene>
    <name evidence="1" type="ORF">VNO78_14217</name>
</gene>